<feature type="region of interest" description="Disordered" evidence="5">
    <location>
        <begin position="182"/>
        <end position="210"/>
    </location>
</feature>
<dbReference type="AlphaFoldDB" id="A0AAU9JPP0"/>
<dbReference type="PROSITE" id="PS51419">
    <property type="entry name" value="RAB"/>
    <property type="match status" value="1"/>
</dbReference>
<dbReference type="Proteomes" id="UP001162131">
    <property type="component" value="Unassembled WGS sequence"/>
</dbReference>
<dbReference type="SMART" id="SM00176">
    <property type="entry name" value="RAN"/>
    <property type="match status" value="1"/>
</dbReference>
<evidence type="ECO:0000256" key="4">
    <source>
        <dbReference type="ARBA" id="ARBA00023136"/>
    </source>
</evidence>
<dbReference type="EMBL" id="CAJZBQ010000042">
    <property type="protein sequence ID" value="CAG9327079.1"/>
    <property type="molecule type" value="Genomic_DNA"/>
</dbReference>
<dbReference type="SMART" id="SM00175">
    <property type="entry name" value="RAB"/>
    <property type="match status" value="1"/>
</dbReference>
<sequence length="210" mass="23826">MASNDQQPDALYKLLIIGDSGVGKSCFLLQFTEGDFKEDHNVTIGVEYGAKTLKVEEKNIKLQIWDTAGQESFRAITRSFYRNAHGVVLMYDLTRLESYENLYDWLREIKQNSDPDVVIYLVGNMLDLAEDEREVQTDQAQAFAEENKLDGFTEASAKTAEHVAEVFQKIGEVLYKKSVEKQAREQKAISPPPPIIVRPTTQPEKKKSCC</sequence>
<organism evidence="6 7">
    <name type="scientific">Blepharisma stoltei</name>
    <dbReference type="NCBI Taxonomy" id="1481888"/>
    <lineage>
        <taxon>Eukaryota</taxon>
        <taxon>Sar</taxon>
        <taxon>Alveolata</taxon>
        <taxon>Ciliophora</taxon>
        <taxon>Postciliodesmatophora</taxon>
        <taxon>Heterotrichea</taxon>
        <taxon>Heterotrichida</taxon>
        <taxon>Blepharismidae</taxon>
        <taxon>Blepharisma</taxon>
    </lineage>
</organism>
<dbReference type="SMART" id="SM00173">
    <property type="entry name" value="RAS"/>
    <property type="match status" value="1"/>
</dbReference>
<evidence type="ECO:0000256" key="5">
    <source>
        <dbReference type="SAM" id="MobiDB-lite"/>
    </source>
</evidence>
<dbReference type="SUPFAM" id="SSF52540">
    <property type="entry name" value="P-loop containing nucleoside triphosphate hydrolases"/>
    <property type="match status" value="1"/>
</dbReference>
<keyword evidence="4" id="KW-0472">Membrane</keyword>
<evidence type="ECO:0000256" key="3">
    <source>
        <dbReference type="ARBA" id="ARBA00022741"/>
    </source>
</evidence>
<evidence type="ECO:0000313" key="6">
    <source>
        <dbReference type="EMBL" id="CAG9327079.1"/>
    </source>
</evidence>
<evidence type="ECO:0000313" key="7">
    <source>
        <dbReference type="Proteomes" id="UP001162131"/>
    </source>
</evidence>
<dbReference type="GO" id="GO:0012505">
    <property type="term" value="C:endomembrane system"/>
    <property type="evidence" value="ECO:0007669"/>
    <property type="project" value="UniProtKB-SubCell"/>
</dbReference>
<reference evidence="6" key="1">
    <citation type="submission" date="2021-09" db="EMBL/GenBank/DDBJ databases">
        <authorList>
            <consortium name="AG Swart"/>
            <person name="Singh M."/>
            <person name="Singh A."/>
            <person name="Seah K."/>
            <person name="Emmerich C."/>
        </authorList>
    </citation>
    <scope>NUCLEOTIDE SEQUENCE</scope>
    <source>
        <strain evidence="6">ATCC30299</strain>
    </source>
</reference>
<comment type="similarity">
    <text evidence="2">Belongs to the small GTPase superfamily. Rab family.</text>
</comment>
<keyword evidence="3" id="KW-0547">Nucleotide-binding</keyword>
<comment type="subcellular location">
    <subcellularLocation>
        <location evidence="1">Endomembrane system</location>
    </subcellularLocation>
</comment>
<keyword evidence="7" id="KW-1185">Reference proteome</keyword>
<name>A0AAU9JPP0_9CILI</name>
<protein>
    <submittedName>
        <fullName evidence="6">Uncharacterized protein</fullName>
    </submittedName>
</protein>
<dbReference type="NCBIfam" id="TIGR00231">
    <property type="entry name" value="small_GTP"/>
    <property type="match status" value="1"/>
</dbReference>
<evidence type="ECO:0000256" key="1">
    <source>
        <dbReference type="ARBA" id="ARBA00004308"/>
    </source>
</evidence>
<accession>A0AAU9JPP0</accession>
<dbReference type="PROSITE" id="PS51421">
    <property type="entry name" value="RAS"/>
    <property type="match status" value="1"/>
</dbReference>
<dbReference type="InterPro" id="IPR027417">
    <property type="entry name" value="P-loop_NTPase"/>
</dbReference>
<evidence type="ECO:0000256" key="2">
    <source>
        <dbReference type="ARBA" id="ARBA00006270"/>
    </source>
</evidence>
<dbReference type="GO" id="GO:0005525">
    <property type="term" value="F:GTP binding"/>
    <property type="evidence" value="ECO:0007669"/>
    <property type="project" value="InterPro"/>
</dbReference>
<dbReference type="InterPro" id="IPR050209">
    <property type="entry name" value="Rab_GTPases_membrane_traffic"/>
</dbReference>
<dbReference type="SMART" id="SM00174">
    <property type="entry name" value="RHO"/>
    <property type="match status" value="1"/>
</dbReference>
<proteinExistence type="inferred from homology"/>
<dbReference type="FunFam" id="3.40.50.300:FF:000586">
    <property type="entry name" value="Rab family GTPase"/>
    <property type="match status" value="1"/>
</dbReference>
<dbReference type="PRINTS" id="PR00449">
    <property type="entry name" value="RASTRNSFRMNG"/>
</dbReference>
<gene>
    <name evidence="6" type="ORF">BSTOLATCC_MIC43076</name>
</gene>
<dbReference type="InterPro" id="IPR005225">
    <property type="entry name" value="Small_GTP-bd"/>
</dbReference>
<dbReference type="GO" id="GO:0003924">
    <property type="term" value="F:GTPase activity"/>
    <property type="evidence" value="ECO:0007669"/>
    <property type="project" value="InterPro"/>
</dbReference>
<dbReference type="InterPro" id="IPR001806">
    <property type="entry name" value="Small_GTPase"/>
</dbReference>
<comment type="caution">
    <text evidence="6">The sequence shown here is derived from an EMBL/GenBank/DDBJ whole genome shotgun (WGS) entry which is preliminary data.</text>
</comment>
<dbReference type="PANTHER" id="PTHR47979">
    <property type="entry name" value="DRAB11-RELATED"/>
    <property type="match status" value="1"/>
</dbReference>
<dbReference type="CDD" id="cd00154">
    <property type="entry name" value="Rab"/>
    <property type="match status" value="1"/>
</dbReference>
<dbReference type="Pfam" id="PF00071">
    <property type="entry name" value="Ras"/>
    <property type="match status" value="1"/>
</dbReference>
<dbReference type="Gene3D" id="3.40.50.300">
    <property type="entry name" value="P-loop containing nucleotide triphosphate hydrolases"/>
    <property type="match status" value="1"/>
</dbReference>
<dbReference type="PROSITE" id="PS51420">
    <property type="entry name" value="RHO"/>
    <property type="match status" value="1"/>
</dbReference>